<dbReference type="PANTHER" id="PTHR15739">
    <property type="entry name" value="ZINC FINGER PROTEIN"/>
    <property type="match status" value="1"/>
</dbReference>
<feature type="compositionally biased region" description="Basic and acidic residues" evidence="1">
    <location>
        <begin position="231"/>
        <end position="249"/>
    </location>
</feature>
<dbReference type="eggNOG" id="ENOG502QR16">
    <property type="taxonomic scope" value="Eukaryota"/>
</dbReference>
<dbReference type="InterPro" id="IPR032675">
    <property type="entry name" value="LRR_dom_sf"/>
</dbReference>
<dbReference type="Gene3D" id="1.20.1280.50">
    <property type="match status" value="1"/>
</dbReference>
<evidence type="ECO:0000313" key="2">
    <source>
        <dbReference type="EMBL" id="EDX02505.2"/>
    </source>
</evidence>
<evidence type="ECO:0000256" key="1">
    <source>
        <dbReference type="SAM" id="MobiDB-lite"/>
    </source>
</evidence>
<dbReference type="Proteomes" id="UP000002282">
    <property type="component" value="Chromosome X"/>
</dbReference>
<dbReference type="KEGG" id="dya:Dyak_GE17610"/>
<reference evidence="2 3" key="2">
    <citation type="journal article" date="2007" name="PLoS Biol.">
        <title>Principles of genome evolution in the Drosophila melanogaster species group.</title>
        <authorList>
            <person name="Ranz J.M."/>
            <person name="Maurin D."/>
            <person name="Chan Y.S."/>
            <person name="von Grotthuss M."/>
            <person name="Hillier L.W."/>
            <person name="Roote J."/>
            <person name="Ashburner M."/>
            <person name="Bergman C.M."/>
        </authorList>
    </citation>
    <scope>NUCLEOTIDE SEQUENCE [LARGE SCALE GENOMIC DNA]</scope>
    <source>
        <strain evidence="3">Tai18E2 / Tucson 14021-0261.01</strain>
    </source>
</reference>
<name>B4Q1T0_DROYA</name>
<feature type="region of interest" description="Disordered" evidence="1">
    <location>
        <begin position="1"/>
        <end position="84"/>
    </location>
</feature>
<dbReference type="InterPro" id="IPR036047">
    <property type="entry name" value="F-box-like_dom_sf"/>
</dbReference>
<feature type="region of interest" description="Disordered" evidence="1">
    <location>
        <begin position="143"/>
        <end position="168"/>
    </location>
</feature>
<keyword evidence="3" id="KW-1185">Reference proteome</keyword>
<reference evidence="2 3" key="1">
    <citation type="journal article" date="2007" name="Nature">
        <title>Evolution of genes and genomes on the Drosophila phylogeny.</title>
        <authorList>
            <consortium name="Drosophila 12 Genomes Consortium"/>
            <person name="Clark A.G."/>
            <person name="Eisen M.B."/>
            <person name="Smith D.R."/>
            <person name="Bergman C.M."/>
            <person name="Oliver B."/>
            <person name="Markow T.A."/>
            <person name="Kaufman T.C."/>
            <person name="Kellis M."/>
            <person name="Gelbart W."/>
            <person name="Iyer V.N."/>
            <person name="Pollard D.A."/>
            <person name="Sackton T.B."/>
            <person name="Larracuente A.M."/>
            <person name="Singh N.D."/>
            <person name="Abad J.P."/>
            <person name="Abt D.N."/>
            <person name="Adryan B."/>
            <person name="Aguade M."/>
            <person name="Akashi H."/>
            <person name="Anderson W.W."/>
            <person name="Aquadro C.F."/>
            <person name="Ardell D.H."/>
            <person name="Arguello R."/>
            <person name="Artieri C.G."/>
            <person name="Barbash D.A."/>
            <person name="Barker D."/>
            <person name="Barsanti P."/>
            <person name="Batterham P."/>
            <person name="Batzoglou S."/>
            <person name="Begun D."/>
            <person name="Bhutkar A."/>
            <person name="Blanco E."/>
            <person name="Bosak S.A."/>
            <person name="Bradley R.K."/>
            <person name="Brand A.D."/>
            <person name="Brent M.R."/>
            <person name="Brooks A.N."/>
            <person name="Brown R.H."/>
            <person name="Butlin R.K."/>
            <person name="Caggese C."/>
            <person name="Calvi B.R."/>
            <person name="Bernardo de Carvalho A."/>
            <person name="Caspi A."/>
            <person name="Castrezana S."/>
            <person name="Celniker S.E."/>
            <person name="Chang J.L."/>
            <person name="Chapple C."/>
            <person name="Chatterji S."/>
            <person name="Chinwalla A."/>
            <person name="Civetta A."/>
            <person name="Clifton S.W."/>
            <person name="Comeron J.M."/>
            <person name="Costello J.C."/>
            <person name="Coyne J.A."/>
            <person name="Daub J."/>
            <person name="David R.G."/>
            <person name="Delcher A.L."/>
            <person name="Delehaunty K."/>
            <person name="Do C.B."/>
            <person name="Ebling H."/>
            <person name="Edwards K."/>
            <person name="Eickbush T."/>
            <person name="Evans J.D."/>
            <person name="Filipski A."/>
            <person name="Findeiss S."/>
            <person name="Freyhult E."/>
            <person name="Fulton L."/>
            <person name="Fulton R."/>
            <person name="Garcia A.C."/>
            <person name="Gardiner A."/>
            <person name="Garfield D.A."/>
            <person name="Garvin B.E."/>
            <person name="Gibson G."/>
            <person name="Gilbert D."/>
            <person name="Gnerre S."/>
            <person name="Godfrey J."/>
            <person name="Good R."/>
            <person name="Gotea V."/>
            <person name="Gravely B."/>
            <person name="Greenberg A.J."/>
            <person name="Griffiths-Jones S."/>
            <person name="Gross S."/>
            <person name="Guigo R."/>
            <person name="Gustafson E.A."/>
            <person name="Haerty W."/>
            <person name="Hahn M.W."/>
            <person name="Halligan D.L."/>
            <person name="Halpern A.L."/>
            <person name="Halter G.M."/>
            <person name="Han M.V."/>
            <person name="Heger A."/>
            <person name="Hillier L."/>
            <person name="Hinrichs A.S."/>
            <person name="Holmes I."/>
            <person name="Hoskins R.A."/>
            <person name="Hubisz M.J."/>
            <person name="Hultmark D."/>
            <person name="Huntley M.A."/>
            <person name="Jaffe D.B."/>
            <person name="Jagadeeshan S."/>
            <person name="Jeck W.R."/>
            <person name="Johnson J."/>
            <person name="Jones C.D."/>
            <person name="Jordan W.C."/>
            <person name="Karpen G.H."/>
            <person name="Kataoka E."/>
            <person name="Keightley P.D."/>
            <person name="Kheradpour P."/>
            <person name="Kirkness E.F."/>
            <person name="Koerich L.B."/>
            <person name="Kristiansen K."/>
            <person name="Kudrna D."/>
            <person name="Kulathinal R.J."/>
            <person name="Kumar S."/>
            <person name="Kwok R."/>
            <person name="Lander E."/>
            <person name="Langley C.H."/>
            <person name="Lapoint R."/>
            <person name="Lazzaro B.P."/>
            <person name="Lee S.J."/>
            <person name="Levesque L."/>
            <person name="Li R."/>
            <person name="Lin C.F."/>
            <person name="Lin M.F."/>
            <person name="Lindblad-Toh K."/>
            <person name="Llopart A."/>
            <person name="Long M."/>
            <person name="Low L."/>
            <person name="Lozovsky E."/>
            <person name="Lu J."/>
            <person name="Luo M."/>
            <person name="Machado C.A."/>
            <person name="Makalowski W."/>
            <person name="Marzo M."/>
            <person name="Matsuda M."/>
            <person name="Matzkin L."/>
            <person name="McAllister B."/>
            <person name="McBride C.S."/>
            <person name="McKernan B."/>
            <person name="McKernan K."/>
            <person name="Mendez-Lago M."/>
            <person name="Minx P."/>
            <person name="Mollenhauer M.U."/>
            <person name="Montooth K."/>
            <person name="Mount S.M."/>
            <person name="Mu X."/>
            <person name="Myers E."/>
            <person name="Negre B."/>
            <person name="Newfeld S."/>
            <person name="Nielsen R."/>
            <person name="Noor M.A."/>
            <person name="O'Grady P."/>
            <person name="Pachter L."/>
            <person name="Papaceit M."/>
            <person name="Parisi M.J."/>
            <person name="Parisi M."/>
            <person name="Parts L."/>
            <person name="Pedersen J.S."/>
            <person name="Pesole G."/>
            <person name="Phillippy A.M."/>
            <person name="Ponting C.P."/>
            <person name="Pop M."/>
            <person name="Porcelli D."/>
            <person name="Powell J.R."/>
            <person name="Prohaska S."/>
            <person name="Pruitt K."/>
            <person name="Puig M."/>
            <person name="Quesneville H."/>
            <person name="Ram K.R."/>
            <person name="Rand D."/>
            <person name="Rasmussen M.D."/>
            <person name="Reed L.K."/>
            <person name="Reenan R."/>
            <person name="Reily A."/>
            <person name="Remington K.A."/>
            <person name="Rieger T.T."/>
            <person name="Ritchie M.G."/>
            <person name="Robin C."/>
            <person name="Rogers Y.H."/>
            <person name="Rohde C."/>
            <person name="Rozas J."/>
            <person name="Rubenfield M.J."/>
            <person name="Ruiz A."/>
            <person name="Russo S."/>
            <person name="Salzberg S.L."/>
            <person name="Sanchez-Gracia A."/>
            <person name="Saranga D.J."/>
            <person name="Sato H."/>
            <person name="Schaeffer S.W."/>
            <person name="Schatz M.C."/>
            <person name="Schlenke T."/>
            <person name="Schwartz R."/>
            <person name="Segarra C."/>
            <person name="Singh R.S."/>
            <person name="Sirot L."/>
            <person name="Sirota M."/>
            <person name="Sisneros N.B."/>
            <person name="Smith C.D."/>
            <person name="Smith T.F."/>
            <person name="Spieth J."/>
            <person name="Stage D.E."/>
            <person name="Stark A."/>
            <person name="Stephan W."/>
            <person name="Strausberg R.L."/>
            <person name="Strempel S."/>
            <person name="Sturgill D."/>
            <person name="Sutton G."/>
            <person name="Sutton G.G."/>
            <person name="Tao W."/>
            <person name="Teichmann S."/>
            <person name="Tobari Y.N."/>
            <person name="Tomimura Y."/>
            <person name="Tsolas J.M."/>
            <person name="Valente V.L."/>
            <person name="Venter E."/>
            <person name="Venter J.C."/>
            <person name="Vicario S."/>
            <person name="Vieira F.G."/>
            <person name="Vilella A.J."/>
            <person name="Villasante A."/>
            <person name="Walenz B."/>
            <person name="Wang J."/>
            <person name="Wasserman M."/>
            <person name="Watts T."/>
            <person name="Wilson D."/>
            <person name="Wilson R.K."/>
            <person name="Wing R.A."/>
            <person name="Wolfner M.F."/>
            <person name="Wong A."/>
            <person name="Wong G.K."/>
            <person name="Wu C.I."/>
            <person name="Wu G."/>
            <person name="Yamamoto D."/>
            <person name="Yang H.P."/>
            <person name="Yang S.P."/>
            <person name="Yorke J.A."/>
            <person name="Yoshida K."/>
            <person name="Zdobnov E."/>
            <person name="Zhang P."/>
            <person name="Zhang Y."/>
            <person name="Zimin A.V."/>
            <person name="Baldwin J."/>
            <person name="Abdouelleil A."/>
            <person name="Abdulkadir J."/>
            <person name="Abebe A."/>
            <person name="Abera B."/>
            <person name="Abreu J."/>
            <person name="Acer S.C."/>
            <person name="Aftuck L."/>
            <person name="Alexander A."/>
            <person name="An P."/>
            <person name="Anderson E."/>
            <person name="Anderson S."/>
            <person name="Arachi H."/>
            <person name="Azer M."/>
            <person name="Bachantsang P."/>
            <person name="Barry A."/>
            <person name="Bayul T."/>
            <person name="Berlin A."/>
            <person name="Bessette D."/>
            <person name="Bloom T."/>
            <person name="Blye J."/>
            <person name="Boguslavskiy L."/>
            <person name="Bonnet C."/>
            <person name="Boukhgalter B."/>
            <person name="Bourzgui I."/>
            <person name="Brown A."/>
            <person name="Cahill P."/>
            <person name="Channer S."/>
            <person name="Cheshatsang Y."/>
            <person name="Chuda L."/>
            <person name="Citroen M."/>
            <person name="Collymore A."/>
            <person name="Cooke P."/>
            <person name="Costello M."/>
            <person name="D'Aco K."/>
            <person name="Daza R."/>
            <person name="De Haan G."/>
            <person name="DeGray S."/>
            <person name="DeMaso C."/>
            <person name="Dhargay N."/>
            <person name="Dooley K."/>
            <person name="Dooley E."/>
            <person name="Doricent M."/>
            <person name="Dorje P."/>
            <person name="Dorjee K."/>
            <person name="Dupes A."/>
            <person name="Elong R."/>
            <person name="Falk J."/>
            <person name="Farina A."/>
            <person name="Faro S."/>
            <person name="Ferguson D."/>
            <person name="Fisher S."/>
            <person name="Foley C.D."/>
            <person name="Franke A."/>
            <person name="Friedrich D."/>
            <person name="Gadbois L."/>
            <person name="Gearin G."/>
            <person name="Gearin C.R."/>
            <person name="Giannoukos G."/>
            <person name="Goode T."/>
            <person name="Graham J."/>
            <person name="Grandbois E."/>
            <person name="Grewal S."/>
            <person name="Gyaltsen K."/>
            <person name="Hafez N."/>
            <person name="Hagos B."/>
            <person name="Hall J."/>
            <person name="Henson C."/>
            <person name="Hollinger A."/>
            <person name="Honan T."/>
            <person name="Huard M.D."/>
            <person name="Hughes L."/>
            <person name="Hurhula B."/>
            <person name="Husby M.E."/>
            <person name="Kamat A."/>
            <person name="Kanga B."/>
            <person name="Kashin S."/>
            <person name="Khazanovich D."/>
            <person name="Kisner P."/>
            <person name="Lance K."/>
            <person name="Lara M."/>
            <person name="Lee W."/>
            <person name="Lennon N."/>
            <person name="Letendre F."/>
            <person name="LeVine R."/>
            <person name="Lipovsky A."/>
            <person name="Liu X."/>
            <person name="Liu J."/>
            <person name="Liu S."/>
            <person name="Lokyitsang T."/>
            <person name="Lokyitsang Y."/>
            <person name="Lubonja R."/>
            <person name="Lui A."/>
            <person name="MacDonald P."/>
            <person name="Magnisalis V."/>
            <person name="Maru K."/>
            <person name="Matthews C."/>
            <person name="McCusker W."/>
            <person name="McDonough S."/>
            <person name="Mehta T."/>
            <person name="Meldrim J."/>
            <person name="Meneus L."/>
            <person name="Mihai O."/>
            <person name="Mihalev A."/>
            <person name="Mihova T."/>
            <person name="Mittelman R."/>
            <person name="Mlenga V."/>
            <person name="Montmayeur A."/>
            <person name="Mulrain L."/>
            <person name="Navidi A."/>
            <person name="Naylor J."/>
            <person name="Negash T."/>
            <person name="Nguyen T."/>
            <person name="Nguyen N."/>
            <person name="Nicol R."/>
            <person name="Norbu C."/>
            <person name="Norbu N."/>
            <person name="Novod N."/>
            <person name="O'Neill B."/>
            <person name="Osman S."/>
            <person name="Markiewicz E."/>
            <person name="Oyono O.L."/>
            <person name="Patti C."/>
            <person name="Phunkhang P."/>
            <person name="Pierre F."/>
            <person name="Priest M."/>
            <person name="Raghuraman S."/>
            <person name="Rege F."/>
            <person name="Reyes R."/>
            <person name="Rise C."/>
            <person name="Rogov P."/>
            <person name="Ross K."/>
            <person name="Ryan E."/>
            <person name="Settipalli S."/>
            <person name="Shea T."/>
            <person name="Sherpa N."/>
            <person name="Shi L."/>
            <person name="Shih D."/>
            <person name="Sparrow T."/>
            <person name="Spaulding J."/>
            <person name="Stalker J."/>
            <person name="Stange-Thomann N."/>
            <person name="Stavropoulos S."/>
            <person name="Stone C."/>
            <person name="Strader C."/>
            <person name="Tesfaye S."/>
            <person name="Thomson T."/>
            <person name="Thoulutsang Y."/>
            <person name="Thoulutsang D."/>
            <person name="Topham K."/>
            <person name="Topping I."/>
            <person name="Tsamla T."/>
            <person name="Vassiliev H."/>
            <person name="Vo A."/>
            <person name="Wangchuk T."/>
            <person name="Wangdi T."/>
            <person name="Weiand M."/>
            <person name="Wilkinson J."/>
            <person name="Wilson A."/>
            <person name="Yadav S."/>
            <person name="Young G."/>
            <person name="Yu Q."/>
            <person name="Zembek L."/>
            <person name="Zhong D."/>
            <person name="Zimmer A."/>
            <person name="Zwirko Z."/>
            <person name="Jaffe D.B."/>
            <person name="Alvarez P."/>
            <person name="Brockman W."/>
            <person name="Butler J."/>
            <person name="Chin C."/>
            <person name="Gnerre S."/>
            <person name="Grabherr M."/>
            <person name="Kleber M."/>
            <person name="Mauceli E."/>
            <person name="MacCallum I."/>
        </authorList>
    </citation>
    <scope>NUCLEOTIDE SEQUENCE [LARGE SCALE GENOMIC DNA]</scope>
    <source>
        <strain evidence="3">Tai18E2 / Tucson 14021-0261.01</strain>
    </source>
</reference>
<dbReference type="Gene3D" id="3.80.10.10">
    <property type="entry name" value="Ribonuclease Inhibitor"/>
    <property type="match status" value="1"/>
</dbReference>
<evidence type="ECO:0000313" key="3">
    <source>
        <dbReference type="Proteomes" id="UP000002282"/>
    </source>
</evidence>
<dbReference type="OrthoDB" id="61560at2759"/>
<feature type="compositionally biased region" description="Low complexity" evidence="1">
    <location>
        <begin position="35"/>
        <end position="46"/>
    </location>
</feature>
<dbReference type="PANTHER" id="PTHR15739:SF5">
    <property type="entry name" value="LD23158P"/>
    <property type="match status" value="1"/>
</dbReference>
<feature type="region of interest" description="Disordered" evidence="1">
    <location>
        <begin position="307"/>
        <end position="331"/>
    </location>
</feature>
<feature type="region of interest" description="Disordered" evidence="1">
    <location>
        <begin position="524"/>
        <end position="623"/>
    </location>
</feature>
<evidence type="ECO:0008006" key="4">
    <source>
        <dbReference type="Google" id="ProtNLM"/>
    </source>
</evidence>
<feature type="compositionally biased region" description="Low complexity" evidence="1">
    <location>
        <begin position="250"/>
        <end position="262"/>
    </location>
</feature>
<dbReference type="SUPFAM" id="SSF81383">
    <property type="entry name" value="F-box domain"/>
    <property type="match status" value="1"/>
</dbReference>
<protein>
    <recommendedName>
        <fullName evidence="4">F-box domain-containing protein</fullName>
    </recommendedName>
</protein>
<gene>
    <name evidence="2" type="primary">Dyak\GE17610</name>
    <name evidence="2" type="synonym">dyak_GLEANR_18925</name>
    <name evidence="2" type="synonym">GE17610</name>
    <name evidence="2" type="ORF">Dyak_GE17610</name>
</gene>
<dbReference type="AlphaFoldDB" id="B4Q1T0"/>
<dbReference type="HOGENOM" id="CLU_291564_0_0_1"/>
<dbReference type="InterPro" id="IPR052283">
    <property type="entry name" value="GenomicStab_NeuMorph_Reg"/>
</dbReference>
<dbReference type="EMBL" id="CM000162">
    <property type="protein sequence ID" value="EDX02505.2"/>
    <property type="molecule type" value="Genomic_DNA"/>
</dbReference>
<dbReference type="SUPFAM" id="SSF52047">
    <property type="entry name" value="RNI-like"/>
    <property type="match status" value="1"/>
</dbReference>
<accession>B4Q1T0</accession>
<proteinExistence type="predicted"/>
<feature type="compositionally biased region" description="Low complexity" evidence="1">
    <location>
        <begin position="273"/>
        <end position="286"/>
    </location>
</feature>
<feature type="region of interest" description="Disordered" evidence="1">
    <location>
        <begin position="215"/>
        <end position="294"/>
    </location>
</feature>
<feature type="compositionally biased region" description="Polar residues" evidence="1">
    <location>
        <begin position="21"/>
        <end position="34"/>
    </location>
</feature>
<feature type="compositionally biased region" description="Basic residues" evidence="1">
    <location>
        <begin position="143"/>
        <end position="155"/>
    </location>
</feature>
<feature type="compositionally biased region" description="Polar residues" evidence="1">
    <location>
        <begin position="220"/>
        <end position="230"/>
    </location>
</feature>
<organism evidence="2 3">
    <name type="scientific">Drosophila yakuba</name>
    <name type="common">Fruit fly</name>
    <dbReference type="NCBI Taxonomy" id="7245"/>
    <lineage>
        <taxon>Eukaryota</taxon>
        <taxon>Metazoa</taxon>
        <taxon>Ecdysozoa</taxon>
        <taxon>Arthropoda</taxon>
        <taxon>Hexapoda</taxon>
        <taxon>Insecta</taxon>
        <taxon>Pterygota</taxon>
        <taxon>Neoptera</taxon>
        <taxon>Endopterygota</taxon>
        <taxon>Diptera</taxon>
        <taxon>Brachycera</taxon>
        <taxon>Muscomorpha</taxon>
        <taxon>Ephydroidea</taxon>
        <taxon>Drosophilidae</taxon>
        <taxon>Drosophila</taxon>
        <taxon>Sophophora</taxon>
    </lineage>
</organism>
<feature type="compositionally biased region" description="Low complexity" evidence="1">
    <location>
        <begin position="591"/>
        <end position="611"/>
    </location>
</feature>
<sequence length="1174" mass="130231">MSSSDDYPGPSKPRERKPSYRISSSDTKSWVQNNGSRGLGSESGSSTAAGRSFAGNQNRIGGRRATDGKGSVGGESARVGPSNVRDRLLVHNDNSAFGNLSVIDGSLSPHRKDLNFDDSDSDQDPNAVTFGGFNYMSDKMMKKKSHIERRRRRDRRNRDRRVSGDLGLMGWTGEFPKLTPISNIDSNSNAEPLSTAMPRVLPWSGLKVFPRVEPQEETAAGSTKPAQITNKSKEQQQQEQKQHQQKELQQKQQQPQQPQQPKSLALPVDTTLSSNSDMNMSVSMASGRGTEPKQTFDFEAIIKKRTTTTTTSKNTNATGTATTSSSSTTASNVQQAVLDFKDEVMKKALAKEKEPAEDKQPHAMPAGKQVVDENKSNSNAALVPSPPSVGVCKLSTSNMDTKLSPEEFAKMKAEAEAFWERLALEDAREATSARLEQRSMSYTNHNSRTEEVRRTVRFSSHGALVEETKKVMKESTGDNCTAKVICAALKQKSENERDLFIPSSGNPRRRTGDGFFIVPNEHTAQKAVPESEEVSVGQATPSHVVRPKYQQPQPSPLAVTGKRVPKPKVPKGASPPSEGWTSTMAVKGKSRVQTSSNASSSSGGSPIVISSTRKRRAHGRGFSEKTRACVRCQAPMISAGIAPNMCKRCMYFMKKSEKESGNKQMPVHQDQNNYEDDIESVSSVMEVSEEIKMPSQHPPQNLYNNLGQKPALKEQEIVVIGGRKAIAIKADSPRRQVKVVPRQQSLTVSETISNKNSGNDLVASLGDANIGCQVVMGIMKTLNLKERSIMARVCKTWAMVSRDRSVWRTVDLCGIHINNWVYCLRELARHRTRELDMYGAILTRPQILTTGNMRVLKALRVLTTDTVCAEFLILVFRHLPHLLELRTVCNSPTLNLSHLGHQSYELRVLHIFLSDRRNKFESIHSLGNLKNLTELVLRGVHFLGAEDFQFLTKLTRLRVLVLSSCQGMKTDRFGQKVLPYLKSLRSIRLENEHQIDAVFPLYDIMRGISHAGGVKQVELINVDVESHFTDLIAMCPTVTDLLLTPKCIHNSANMINAVMRAISNNAKQLRVFRLGLVIELLSATGELYKGSKKDVIPVERPVPGVPSNDDLNFCIPEDECPEEDHKDCVAFLPVKRLVAILRDAAPQTWLTVAKMHMIDTKTMSFVYRPRENTV</sequence>